<dbReference type="EMBL" id="CAJVPI010002240">
    <property type="protein sequence ID" value="CAG8639030.1"/>
    <property type="molecule type" value="Genomic_DNA"/>
</dbReference>
<accession>A0A9N9H020</accession>
<comment type="caution">
    <text evidence="2">The sequence shown here is derived from an EMBL/GenBank/DDBJ whole genome shotgun (WGS) entry which is preliminary data.</text>
</comment>
<keyword evidence="3" id="KW-1185">Reference proteome</keyword>
<feature type="compositionally biased region" description="Basic and acidic residues" evidence="1">
    <location>
        <begin position="135"/>
        <end position="167"/>
    </location>
</feature>
<organism evidence="2 3">
    <name type="scientific">Paraglomus brasilianum</name>
    <dbReference type="NCBI Taxonomy" id="144538"/>
    <lineage>
        <taxon>Eukaryota</taxon>
        <taxon>Fungi</taxon>
        <taxon>Fungi incertae sedis</taxon>
        <taxon>Mucoromycota</taxon>
        <taxon>Glomeromycotina</taxon>
        <taxon>Glomeromycetes</taxon>
        <taxon>Paraglomerales</taxon>
        <taxon>Paraglomeraceae</taxon>
        <taxon>Paraglomus</taxon>
    </lineage>
</organism>
<feature type="compositionally biased region" description="Low complexity" evidence="1">
    <location>
        <begin position="169"/>
        <end position="183"/>
    </location>
</feature>
<evidence type="ECO:0000256" key="1">
    <source>
        <dbReference type="SAM" id="MobiDB-lite"/>
    </source>
</evidence>
<dbReference type="AlphaFoldDB" id="A0A9N9H020"/>
<evidence type="ECO:0000313" key="3">
    <source>
        <dbReference type="Proteomes" id="UP000789739"/>
    </source>
</evidence>
<dbReference type="OrthoDB" id="2385582at2759"/>
<sequence length="508" mass="58930">MSTQSTLSKFTLKAFYDDTAIENWTCARIMEYYRSKSEQKNRKKVLDRIKKDIEEVEESDSFDIRKKRKAREILDNWKNWTNIRKNMKRSSDVNIGRLQVKKMKNFASGSATQVVESSNITFGRHQETTSTEGTSSREGEPSTGMRLREKEKQEKLKKIETNKEMEVRSSSPPAKSFSSTQSSIPRQTPDLVTDTDSDEIEQVQMSEEDFNKFTKAFQKLEDSKKWVLTSGKVVEDELYKFGMRCNYEQSFVEENVFTLSELKEIHTYRSKPLPNIPQDLTRVFMQEPWQSAYNRQKNFDQDWIRNTVDNLIREYEADSLKKGVHLEGWLLSHVWLFIDKVFEDIDVEVIRGEFCSIVSSSRKNRDRNVPSVSSMPREIMGRWGDLIIRCMCREYGCGEAGKLYTGYNGTKILRERGLKTPKIMKDQFDELCIHIESKEKKVRKIETIGFIYAGLSILLLRLDSPAGYVSRISRSKMLTIPSNISEFGKGVLPAIVLAWKAKVCVLLL</sequence>
<protein>
    <submittedName>
        <fullName evidence="2">587_t:CDS:1</fullName>
    </submittedName>
</protein>
<feature type="region of interest" description="Disordered" evidence="1">
    <location>
        <begin position="121"/>
        <end position="194"/>
    </location>
</feature>
<name>A0A9N9H020_9GLOM</name>
<dbReference type="Proteomes" id="UP000789739">
    <property type="component" value="Unassembled WGS sequence"/>
</dbReference>
<reference evidence="2" key="1">
    <citation type="submission" date="2021-06" db="EMBL/GenBank/DDBJ databases">
        <authorList>
            <person name="Kallberg Y."/>
            <person name="Tangrot J."/>
            <person name="Rosling A."/>
        </authorList>
    </citation>
    <scope>NUCLEOTIDE SEQUENCE</scope>
    <source>
        <strain evidence="2">BR232B</strain>
    </source>
</reference>
<evidence type="ECO:0000313" key="2">
    <source>
        <dbReference type="EMBL" id="CAG8639030.1"/>
    </source>
</evidence>
<gene>
    <name evidence="2" type="ORF">PBRASI_LOCUS9669</name>
</gene>
<proteinExistence type="predicted"/>